<reference evidence="1 2" key="1">
    <citation type="submission" date="2020-02" db="EMBL/GenBank/DDBJ databases">
        <authorList>
            <person name="Criscuolo A."/>
        </authorList>
    </citation>
    <scope>NUCLEOTIDE SEQUENCE [LARGE SCALE GENOMIC DNA]</scope>
    <source>
        <strain evidence="1">CIP105534</strain>
    </source>
</reference>
<keyword evidence="2" id="KW-1185">Reference proteome</keyword>
<organism evidence="1 2">
    <name type="scientific">Flavobacterium bizetiae</name>
    <dbReference type="NCBI Taxonomy" id="2704140"/>
    <lineage>
        <taxon>Bacteria</taxon>
        <taxon>Pseudomonadati</taxon>
        <taxon>Bacteroidota</taxon>
        <taxon>Flavobacteriia</taxon>
        <taxon>Flavobacteriales</taxon>
        <taxon>Flavobacteriaceae</taxon>
        <taxon>Flavobacterium</taxon>
    </lineage>
</organism>
<sequence length="65" mass="7666">MVYRLLYLALKKPDSLVIVSLQKYLKKIRTFYENGILSNNFCFVAKLLIFNIFFNKTATLTNENK</sequence>
<dbReference type="Proteomes" id="UP000479938">
    <property type="component" value="Unassembled WGS sequence"/>
</dbReference>
<gene>
    <name evidence="1" type="ORF">FLA105534_03397</name>
</gene>
<proteinExistence type="predicted"/>
<evidence type="ECO:0000313" key="2">
    <source>
        <dbReference type="Proteomes" id="UP000479938"/>
    </source>
</evidence>
<name>A0A6J4GPA0_9FLAO</name>
<accession>A0A6J4GPA0</accession>
<dbReference type="EMBL" id="CADCSU010000121">
    <property type="protein sequence ID" value="CAA9201074.1"/>
    <property type="molecule type" value="Genomic_DNA"/>
</dbReference>
<evidence type="ECO:0000313" key="1">
    <source>
        <dbReference type="EMBL" id="CAA9201074.1"/>
    </source>
</evidence>
<dbReference type="AlphaFoldDB" id="A0A6J4GPA0"/>
<protein>
    <submittedName>
        <fullName evidence="1">Uncharacterized protein</fullName>
    </submittedName>
</protein>